<evidence type="ECO:0000313" key="2">
    <source>
        <dbReference type="WBParaSite" id="PSU_v2.g14213.t1"/>
    </source>
</evidence>
<accession>A0A914Y204</accession>
<keyword evidence="1" id="KW-1185">Reference proteome</keyword>
<sequence length="256" mass="29355">MTLESYPESSATVILPLPKWRSSTLNEISRTPQESGDFDDLEVAGILQNEIKRQEKESELLKDLKEAKIGENSFEAKNVTIETKDSSSPTTTILVRMRPKPQRVIRKPVPPMIQMDSASVNSIPFNQEIKPILISSSRNRIPQHRVSADFSQNYVNTNFNIRNNNNFRQFRKSAYEPSRPLSQHQQQHQHHIIEEIVFEEPQAPIIPPRTIAPLRPMPLKRQRPIFPQTSLNLSTEKQQHPIYRSMRGASLSGSCI</sequence>
<organism evidence="1 2">
    <name type="scientific">Panagrolaimus superbus</name>
    <dbReference type="NCBI Taxonomy" id="310955"/>
    <lineage>
        <taxon>Eukaryota</taxon>
        <taxon>Metazoa</taxon>
        <taxon>Ecdysozoa</taxon>
        <taxon>Nematoda</taxon>
        <taxon>Chromadorea</taxon>
        <taxon>Rhabditida</taxon>
        <taxon>Tylenchina</taxon>
        <taxon>Panagrolaimomorpha</taxon>
        <taxon>Panagrolaimoidea</taxon>
        <taxon>Panagrolaimidae</taxon>
        <taxon>Panagrolaimus</taxon>
    </lineage>
</organism>
<dbReference type="Proteomes" id="UP000887577">
    <property type="component" value="Unplaced"/>
</dbReference>
<reference evidence="2" key="1">
    <citation type="submission" date="2022-11" db="UniProtKB">
        <authorList>
            <consortium name="WormBaseParasite"/>
        </authorList>
    </citation>
    <scope>IDENTIFICATION</scope>
</reference>
<dbReference type="WBParaSite" id="PSU_v2.g14213.t1">
    <property type="protein sequence ID" value="PSU_v2.g14213.t1"/>
    <property type="gene ID" value="PSU_v2.g14213"/>
</dbReference>
<proteinExistence type="predicted"/>
<protein>
    <submittedName>
        <fullName evidence="2">Uncharacterized protein</fullName>
    </submittedName>
</protein>
<name>A0A914Y204_9BILA</name>
<evidence type="ECO:0000313" key="1">
    <source>
        <dbReference type="Proteomes" id="UP000887577"/>
    </source>
</evidence>
<dbReference type="AlphaFoldDB" id="A0A914Y204"/>